<feature type="region of interest" description="Disordered" evidence="1">
    <location>
        <begin position="1"/>
        <end position="30"/>
    </location>
</feature>
<gene>
    <name evidence="2" type="ORF">Tdes44962_MAKER08937</name>
</gene>
<feature type="compositionally biased region" description="Low complexity" evidence="1">
    <location>
        <begin position="1"/>
        <end position="15"/>
    </location>
</feature>
<evidence type="ECO:0000256" key="1">
    <source>
        <dbReference type="SAM" id="MobiDB-lite"/>
    </source>
</evidence>
<reference evidence="2 3" key="1">
    <citation type="journal article" date="2018" name="IMA Fungus">
        <title>IMA Genome-F 10: Nine draft genome sequences of Claviceps purpurea s.lat., including C. arundinis, C. humidiphila, and C. cf. spartinae, pseudomolecules for the pitch canker pathogen Fusarium circinatum, draft genome of Davidsoniella eucalypti, Grosmannia galeiformis, Quambalaria eucalypti, and Teratosphaeria destructans.</title>
        <authorList>
            <person name="Wingfield B.D."/>
            <person name="Liu M."/>
            <person name="Nguyen H.D."/>
            <person name="Lane F.A."/>
            <person name="Morgan S.W."/>
            <person name="De Vos L."/>
            <person name="Wilken P.M."/>
            <person name="Duong T.A."/>
            <person name="Aylward J."/>
            <person name="Coetzee M.P."/>
            <person name="Dadej K."/>
            <person name="De Beer Z.W."/>
            <person name="Findlay W."/>
            <person name="Havenga M."/>
            <person name="Kolarik M."/>
            <person name="Menzies J.G."/>
            <person name="Naidoo K."/>
            <person name="Pochopski O."/>
            <person name="Shoukouhi P."/>
            <person name="Santana Q.C."/>
            <person name="Seifert K.A."/>
            <person name="Soal N."/>
            <person name="Steenkamp E.T."/>
            <person name="Tatham C.T."/>
            <person name="van der Nest M.A."/>
            <person name="Wingfield M.J."/>
        </authorList>
    </citation>
    <scope>NUCLEOTIDE SEQUENCE [LARGE SCALE GENOMIC DNA]</scope>
    <source>
        <strain evidence="2">CMW44962</strain>
    </source>
</reference>
<accession>A0A9W7SV01</accession>
<sequence length="164" mass="17739">MASPPAYTATAPAYSGPITPLPVSTGPPPGSIQDTRALILANAALLRPRKMARNWNHDLPLDLVIARHTPPRPSAEDLPREQHRAILIHRKPGEAGIDMVLEGEPRDSIQECLEHLLRITEGIVEGMLVRHGRTSDGLGCCVECHRALKVGRPGRVGQGGLGRR</sequence>
<keyword evidence="3" id="KW-1185">Reference proteome</keyword>
<protein>
    <submittedName>
        <fullName evidence="2">Uncharacterized protein</fullName>
    </submittedName>
</protein>
<evidence type="ECO:0000313" key="3">
    <source>
        <dbReference type="Proteomes" id="UP001138500"/>
    </source>
</evidence>
<dbReference type="OrthoDB" id="3926903at2759"/>
<comment type="caution">
    <text evidence="2">The sequence shown here is derived from an EMBL/GenBank/DDBJ whole genome shotgun (WGS) entry which is preliminary data.</text>
</comment>
<organism evidence="2 3">
    <name type="scientific">Teratosphaeria destructans</name>
    <dbReference type="NCBI Taxonomy" id="418781"/>
    <lineage>
        <taxon>Eukaryota</taxon>
        <taxon>Fungi</taxon>
        <taxon>Dikarya</taxon>
        <taxon>Ascomycota</taxon>
        <taxon>Pezizomycotina</taxon>
        <taxon>Dothideomycetes</taxon>
        <taxon>Dothideomycetidae</taxon>
        <taxon>Mycosphaerellales</taxon>
        <taxon>Teratosphaeriaceae</taxon>
        <taxon>Teratosphaeria</taxon>
    </lineage>
</organism>
<dbReference type="EMBL" id="RIBY02001202">
    <property type="protein sequence ID" value="KAH9831300.1"/>
    <property type="molecule type" value="Genomic_DNA"/>
</dbReference>
<dbReference type="Proteomes" id="UP001138500">
    <property type="component" value="Unassembled WGS sequence"/>
</dbReference>
<dbReference type="AlphaFoldDB" id="A0A9W7SV01"/>
<reference evidence="2 3" key="2">
    <citation type="journal article" date="2021" name="Curr. Genet.">
        <title>Genetic response to nitrogen starvation in the aggressive Eucalyptus foliar pathogen Teratosphaeria destructans.</title>
        <authorList>
            <person name="Havenga M."/>
            <person name="Wingfield B.D."/>
            <person name="Wingfield M.J."/>
            <person name="Dreyer L.L."/>
            <person name="Roets F."/>
            <person name="Aylward J."/>
        </authorList>
    </citation>
    <scope>NUCLEOTIDE SEQUENCE [LARGE SCALE GENOMIC DNA]</scope>
    <source>
        <strain evidence="2">CMW44962</strain>
    </source>
</reference>
<evidence type="ECO:0000313" key="2">
    <source>
        <dbReference type="EMBL" id="KAH9831300.1"/>
    </source>
</evidence>
<name>A0A9W7SV01_9PEZI</name>
<proteinExistence type="predicted"/>